<dbReference type="AlphaFoldDB" id="A0A9R1VQ91"/>
<protein>
    <submittedName>
        <fullName evidence="1">Uncharacterized protein</fullName>
    </submittedName>
</protein>
<dbReference type="EMBL" id="NBSK02000004">
    <property type="protein sequence ID" value="KAJ0208950.1"/>
    <property type="molecule type" value="Genomic_DNA"/>
</dbReference>
<comment type="caution">
    <text evidence="1">The sequence shown here is derived from an EMBL/GenBank/DDBJ whole genome shotgun (WGS) entry which is preliminary data.</text>
</comment>
<evidence type="ECO:0000313" key="2">
    <source>
        <dbReference type="Proteomes" id="UP000235145"/>
    </source>
</evidence>
<accession>A0A9R1VQ91</accession>
<evidence type="ECO:0000313" key="1">
    <source>
        <dbReference type="EMBL" id="KAJ0208950.1"/>
    </source>
</evidence>
<dbReference type="Proteomes" id="UP000235145">
    <property type="component" value="Unassembled WGS sequence"/>
</dbReference>
<organism evidence="1 2">
    <name type="scientific">Lactuca sativa</name>
    <name type="common">Garden lettuce</name>
    <dbReference type="NCBI Taxonomy" id="4236"/>
    <lineage>
        <taxon>Eukaryota</taxon>
        <taxon>Viridiplantae</taxon>
        <taxon>Streptophyta</taxon>
        <taxon>Embryophyta</taxon>
        <taxon>Tracheophyta</taxon>
        <taxon>Spermatophyta</taxon>
        <taxon>Magnoliopsida</taxon>
        <taxon>eudicotyledons</taxon>
        <taxon>Gunneridae</taxon>
        <taxon>Pentapetalae</taxon>
        <taxon>asterids</taxon>
        <taxon>campanulids</taxon>
        <taxon>Asterales</taxon>
        <taxon>Asteraceae</taxon>
        <taxon>Cichorioideae</taxon>
        <taxon>Cichorieae</taxon>
        <taxon>Lactucinae</taxon>
        <taxon>Lactuca</taxon>
    </lineage>
</organism>
<proteinExistence type="predicted"/>
<keyword evidence="2" id="KW-1185">Reference proteome</keyword>
<name>A0A9R1VQ91_LACSA</name>
<sequence>MGVLVFQRRMQKTVQRQTTKIPPEIPFDIYRFFLFFFKTTYVHVDMLLRHHVIQKSHNYPILFRYIIGLMCFEVHTKHKMCSLFLLHLNRKYHTY</sequence>
<reference evidence="1 2" key="1">
    <citation type="journal article" date="2017" name="Nat. Commun.">
        <title>Genome assembly with in vitro proximity ligation data and whole-genome triplication in lettuce.</title>
        <authorList>
            <person name="Reyes-Chin-Wo S."/>
            <person name="Wang Z."/>
            <person name="Yang X."/>
            <person name="Kozik A."/>
            <person name="Arikit S."/>
            <person name="Song C."/>
            <person name="Xia L."/>
            <person name="Froenicke L."/>
            <person name="Lavelle D.O."/>
            <person name="Truco M.J."/>
            <person name="Xia R."/>
            <person name="Zhu S."/>
            <person name="Xu C."/>
            <person name="Xu H."/>
            <person name="Xu X."/>
            <person name="Cox K."/>
            <person name="Korf I."/>
            <person name="Meyers B.C."/>
            <person name="Michelmore R.W."/>
        </authorList>
    </citation>
    <scope>NUCLEOTIDE SEQUENCE [LARGE SCALE GENOMIC DNA]</scope>
    <source>
        <strain evidence="2">cv. Salinas</strain>
        <tissue evidence="1">Seedlings</tissue>
    </source>
</reference>
<gene>
    <name evidence="1" type="ORF">LSAT_V11C400221990</name>
</gene>